<name>A0ABQ6VE95_9CORY</name>
<organism evidence="1 2">
    <name type="scientific">Corynebacterium zhongnanshanii</name>
    <dbReference type="NCBI Taxonomy" id="2768834"/>
    <lineage>
        <taxon>Bacteria</taxon>
        <taxon>Bacillati</taxon>
        <taxon>Actinomycetota</taxon>
        <taxon>Actinomycetes</taxon>
        <taxon>Mycobacteriales</taxon>
        <taxon>Corynebacteriaceae</taxon>
        <taxon>Corynebacterium</taxon>
    </lineage>
</organism>
<proteinExistence type="predicted"/>
<evidence type="ECO:0000313" key="2">
    <source>
        <dbReference type="Proteomes" id="UP000436181"/>
    </source>
</evidence>
<dbReference type="RefSeq" id="WP_151843360.1">
    <property type="nucleotide sequence ID" value="NZ_WBZJ01000001.1"/>
</dbReference>
<keyword evidence="2" id="KW-1185">Reference proteome</keyword>
<comment type="caution">
    <text evidence="1">The sequence shown here is derived from an EMBL/GenBank/DDBJ whole genome shotgun (WGS) entry which is preliminary data.</text>
</comment>
<dbReference type="Proteomes" id="UP000436181">
    <property type="component" value="Unassembled WGS sequence"/>
</dbReference>
<evidence type="ECO:0000313" key="1">
    <source>
        <dbReference type="EMBL" id="KAB3522757.1"/>
    </source>
</evidence>
<dbReference type="EMBL" id="WBZJ01000001">
    <property type="protein sequence ID" value="KAB3522757.1"/>
    <property type="molecule type" value="Genomic_DNA"/>
</dbReference>
<protein>
    <submittedName>
        <fullName evidence="1">Uncharacterized protein</fullName>
    </submittedName>
</protein>
<sequence>MFNNFTTIIRTICTTQVTPSERLGIISRGTHHDHSNAGRSECKALNNTLNNATIQLADGTRIPATMALLAEYYRDTADLATPSLNAMDTRSPSYRDIIAYLIDTSATPATTTDIREAYLALYDHLPSEFELETTIDRVRQFGLTAETQHS</sequence>
<accession>A0ABQ6VE95</accession>
<reference evidence="1 2" key="1">
    <citation type="submission" date="2019-10" db="EMBL/GenBank/DDBJ databases">
        <title>Corynebacterium sp novel species isolated from the respiratory tract of Marmot.</title>
        <authorList>
            <person name="Zhang G."/>
        </authorList>
    </citation>
    <scope>NUCLEOTIDE SEQUENCE [LARGE SCALE GENOMIC DNA]</scope>
    <source>
        <strain evidence="1 2">336</strain>
    </source>
</reference>
<gene>
    <name evidence="1" type="ORF">F8377_00820</name>
</gene>